<reference evidence="7" key="1">
    <citation type="submission" date="2016-01" db="EMBL/GenBank/DDBJ databases">
        <authorList>
            <person name="Vorgias C.E."/>
        </authorList>
    </citation>
    <scope>NUCLEOTIDE SEQUENCE [LARGE SCALE GENOMIC DNA]</scope>
</reference>
<protein>
    <recommendedName>
        <fullName evidence="5">RNA-free ribonuclease P</fullName>
        <shortName evidence="5">RNA-free RNase P</shortName>
        <ecNumber evidence="5">3.1.26.5</ecNumber>
    </recommendedName>
    <alternativeName>
        <fullName evidence="5">Protein-only RNase P</fullName>
    </alternativeName>
</protein>
<accession>A0A170T0P5</accession>
<evidence type="ECO:0000256" key="3">
    <source>
        <dbReference type="ARBA" id="ARBA00022759"/>
    </source>
</evidence>
<name>A0A170T0P5_9EURY</name>
<dbReference type="AlphaFoldDB" id="A0A170T0P5"/>
<evidence type="ECO:0000256" key="5">
    <source>
        <dbReference type="HAMAP-Rule" id="MF_01078"/>
    </source>
</evidence>
<evidence type="ECO:0000313" key="6">
    <source>
        <dbReference type="EMBL" id="CUX78901.1"/>
    </source>
</evidence>
<dbReference type="HAMAP" id="MF_01078">
    <property type="entry name" value="RNA_free_RNase_P"/>
    <property type="match status" value="1"/>
</dbReference>
<dbReference type="CDD" id="cd18691">
    <property type="entry name" value="PIN_VapC-like"/>
    <property type="match status" value="1"/>
</dbReference>
<evidence type="ECO:0000256" key="2">
    <source>
        <dbReference type="ARBA" id="ARBA00022722"/>
    </source>
</evidence>
<dbReference type="Proteomes" id="UP000093069">
    <property type="component" value="Chromosome I"/>
</dbReference>
<comment type="catalytic activity">
    <reaction evidence="5">
        <text>Endonucleolytic cleavage of RNA, removing 5'-extranucleotides from tRNA precursor.</text>
        <dbReference type="EC" id="3.1.26.5"/>
    </reaction>
</comment>
<dbReference type="EMBL" id="LN999010">
    <property type="protein sequence ID" value="CUX78901.1"/>
    <property type="molecule type" value="Genomic_DNA"/>
</dbReference>
<sequence>MRAGVTGGPHTIAKVMAMIRFILDTSIFVNPDVRKKFGETPTEAMKTFLSYAEKLFGKVEFYMPPGIYREVMHFVEEEEVSPELELYIIKKPPNVHDIKIPAFVVYELIEDIRRRVDKGLRVAEKAVRESVLDTENVDKIIQKLRRNYRKALREGILDSKEDFELILLAKELDGIIVSADVGILTWAEKMGIKWVDAFKFKEVLEELVEKFRSESEKERK</sequence>
<dbReference type="SUPFAM" id="SSF88723">
    <property type="entry name" value="PIN domain-like"/>
    <property type="match status" value="1"/>
</dbReference>
<dbReference type="PANTHER" id="PTHR41173:SF1">
    <property type="entry name" value="RNA-FREE RIBONUCLEASE P"/>
    <property type="match status" value="1"/>
</dbReference>
<keyword evidence="3 5" id="KW-0255">Endonuclease</keyword>
<evidence type="ECO:0000256" key="1">
    <source>
        <dbReference type="ARBA" id="ARBA00022694"/>
    </source>
</evidence>
<dbReference type="GO" id="GO:0004526">
    <property type="term" value="F:ribonuclease P activity"/>
    <property type="evidence" value="ECO:0007669"/>
    <property type="project" value="UniProtKB-UniRule"/>
</dbReference>
<dbReference type="PANTHER" id="PTHR41173">
    <property type="entry name" value="UPF0278 PROTEIN TK1425"/>
    <property type="match status" value="1"/>
</dbReference>
<evidence type="ECO:0000313" key="7">
    <source>
        <dbReference type="Proteomes" id="UP000093069"/>
    </source>
</evidence>
<dbReference type="STRING" id="54262.CHITON_2122"/>
<dbReference type="Pfam" id="PF08745">
    <property type="entry name" value="PIN_5"/>
    <property type="match status" value="1"/>
</dbReference>
<keyword evidence="2 5" id="KW-0540">Nuclease</keyword>
<dbReference type="NCBIfam" id="NF003342">
    <property type="entry name" value="PRK04358.1-3"/>
    <property type="match status" value="1"/>
</dbReference>
<proteinExistence type="inferred from homology"/>
<keyword evidence="1 5" id="KW-0819">tRNA processing</keyword>
<dbReference type="InterPro" id="IPR029060">
    <property type="entry name" value="PIN-like_dom_sf"/>
</dbReference>
<dbReference type="KEGG" id="tch:CHITON_2122"/>
<comment type="similarity">
    <text evidence="5">Belongs to the HARP family.</text>
</comment>
<dbReference type="EC" id="3.1.26.5" evidence="5"/>
<keyword evidence="4 5" id="KW-0378">Hydrolase</keyword>
<dbReference type="GO" id="GO:0001682">
    <property type="term" value="P:tRNA 5'-leader removal"/>
    <property type="evidence" value="ECO:0007669"/>
    <property type="project" value="UniProtKB-UniRule"/>
</dbReference>
<dbReference type="NCBIfam" id="TIGR03875">
    <property type="entry name" value="RNA_lig_partner"/>
    <property type="match status" value="1"/>
</dbReference>
<gene>
    <name evidence="6" type="ORF">CHITON_2122</name>
</gene>
<organism evidence="6 7">
    <name type="scientific">Thermococcus chitonophagus</name>
    <dbReference type="NCBI Taxonomy" id="54262"/>
    <lineage>
        <taxon>Archaea</taxon>
        <taxon>Methanobacteriati</taxon>
        <taxon>Methanobacteriota</taxon>
        <taxon>Thermococci</taxon>
        <taxon>Thermococcales</taxon>
        <taxon>Thermococcaceae</taxon>
        <taxon>Thermococcus</taxon>
    </lineage>
</organism>
<dbReference type="InterPro" id="IPR014856">
    <property type="entry name" value="RNA_free_RNase_P"/>
</dbReference>
<evidence type="ECO:0000256" key="4">
    <source>
        <dbReference type="ARBA" id="ARBA00022801"/>
    </source>
</evidence>
<comment type="function">
    <text evidence="5">RNA-free RNase P that catalyzes the removal of the 5'-leader sequence from pre-tRNA to produce the mature 5'-terminus.</text>
</comment>